<dbReference type="AlphaFoldDB" id="A0A6H1ZP47"/>
<organism evidence="1">
    <name type="scientific">viral metagenome</name>
    <dbReference type="NCBI Taxonomy" id="1070528"/>
    <lineage>
        <taxon>unclassified sequences</taxon>
        <taxon>metagenomes</taxon>
        <taxon>organismal metagenomes</taxon>
    </lineage>
</organism>
<proteinExistence type="predicted"/>
<evidence type="ECO:0000313" key="1">
    <source>
        <dbReference type="EMBL" id="QJA49696.1"/>
    </source>
</evidence>
<dbReference type="EMBL" id="MT144149">
    <property type="protein sequence ID" value="QJA49696.1"/>
    <property type="molecule type" value="Genomic_DNA"/>
</dbReference>
<gene>
    <name evidence="1" type="ORF">TM448A01426_0014</name>
</gene>
<name>A0A6H1ZP47_9ZZZZ</name>
<accession>A0A6H1ZP47</accession>
<sequence length="73" mass="7595">MADATAQFGSLHDQNMAGMGAAITRFQNDVVTVSKAADYAYLQDKDLVSLAEAVGVREVSSRVNPAGPTPATP</sequence>
<protein>
    <submittedName>
        <fullName evidence="1">Uncharacterized protein</fullName>
    </submittedName>
</protein>
<reference evidence="1" key="1">
    <citation type="submission" date="2020-03" db="EMBL/GenBank/DDBJ databases">
        <title>The deep terrestrial virosphere.</title>
        <authorList>
            <person name="Holmfeldt K."/>
            <person name="Nilsson E."/>
            <person name="Simone D."/>
            <person name="Lopez-Fernandez M."/>
            <person name="Wu X."/>
            <person name="de Brujin I."/>
            <person name="Lundin D."/>
            <person name="Andersson A."/>
            <person name="Bertilsson S."/>
            <person name="Dopson M."/>
        </authorList>
    </citation>
    <scope>NUCLEOTIDE SEQUENCE</scope>
    <source>
        <strain evidence="1">TM448A01426</strain>
    </source>
</reference>